<organism evidence="1 2">
    <name type="scientific">Dictyoglomus turgidum (strain DSM 6724 / Z-1310)</name>
    <dbReference type="NCBI Taxonomy" id="515635"/>
    <lineage>
        <taxon>Bacteria</taxon>
        <taxon>Pseudomonadati</taxon>
        <taxon>Dictyoglomota</taxon>
        <taxon>Dictyoglomia</taxon>
        <taxon>Dictyoglomales</taxon>
        <taxon>Dictyoglomaceae</taxon>
        <taxon>Dictyoglomus</taxon>
    </lineage>
</organism>
<accession>B8DYR4</accession>
<dbReference type="EMBL" id="CP001251">
    <property type="protein sequence ID" value="ACK41446.1"/>
    <property type="molecule type" value="Genomic_DNA"/>
</dbReference>
<sequence>MGYHYTIWGVLKPLWDDRRVRIQIRMFESDSGLRGSQHKDEEMDIRTGAGKDFVFEFDPRDMSYSVSLGTKVWSIPAGFFIKSDGEGDLRARIYVKVWTMGDKKEEIFYPIMWYVPIKMRV</sequence>
<proteinExistence type="predicted"/>
<keyword evidence="2" id="KW-1185">Reference proteome</keyword>
<name>B8DYR4_DICTD</name>
<dbReference type="KEGG" id="dtu:Dtur_0113"/>
<protein>
    <submittedName>
        <fullName evidence="1">Uncharacterized protein</fullName>
    </submittedName>
</protein>
<dbReference type="HOGENOM" id="CLU_2034343_0_0_0"/>
<dbReference type="OrthoDB" id="954626at2"/>
<dbReference type="Proteomes" id="UP000007719">
    <property type="component" value="Chromosome"/>
</dbReference>
<evidence type="ECO:0000313" key="2">
    <source>
        <dbReference type="Proteomes" id="UP000007719"/>
    </source>
</evidence>
<gene>
    <name evidence="1" type="ordered locus">Dtur_0113</name>
</gene>
<dbReference type="EnsemblBacteria" id="ACK41446">
    <property type="protein sequence ID" value="ACK41446"/>
    <property type="gene ID" value="Dtur_0113"/>
</dbReference>
<dbReference type="InParanoid" id="B8DYR4"/>
<reference evidence="2" key="1">
    <citation type="journal article" date="2016" name="Front. Microbiol.">
        <title>The complete genome sequence of hyperthermophile Dictyoglomus turgidum DSM 6724 reveals a specialized carbohydrate fermentor.</title>
        <authorList>
            <person name="Brumm P.J."/>
            <person name="Gowda K."/>
            <person name="Robb F.T."/>
            <person name="Mead D.A."/>
        </authorList>
    </citation>
    <scope>NUCLEOTIDE SEQUENCE [LARGE SCALE GENOMIC DNA]</scope>
    <source>
        <strain evidence="2">DSM 6724 / Z-1310</strain>
    </source>
</reference>
<dbReference type="AlphaFoldDB" id="B8DYR4"/>
<evidence type="ECO:0000313" key="1">
    <source>
        <dbReference type="EMBL" id="ACK41446.1"/>
    </source>
</evidence>